<accession>A0ABD0RPF5</accession>
<feature type="non-terminal residue" evidence="2">
    <location>
        <position position="1"/>
    </location>
</feature>
<keyword evidence="3" id="KW-1185">Reference proteome</keyword>
<feature type="non-terminal residue" evidence="2">
    <location>
        <position position="60"/>
    </location>
</feature>
<dbReference type="Proteomes" id="UP001529510">
    <property type="component" value="Unassembled WGS sequence"/>
</dbReference>
<name>A0ABD0RPF5_CIRMR</name>
<gene>
    <name evidence="2" type="ORF">M9458_003589</name>
</gene>
<feature type="region of interest" description="Disordered" evidence="1">
    <location>
        <begin position="1"/>
        <end position="28"/>
    </location>
</feature>
<proteinExistence type="predicted"/>
<dbReference type="AlphaFoldDB" id="A0ABD0RPF5"/>
<comment type="caution">
    <text evidence="2">The sequence shown here is derived from an EMBL/GenBank/DDBJ whole genome shotgun (WGS) entry which is preliminary data.</text>
</comment>
<sequence length="60" mass="6228">PCSARPSGPPHIPGTYKHHSAPMKPGNAVWHDTNLPTGPVVQTLAVSSWLSLSSDASLNG</sequence>
<evidence type="ECO:0000256" key="1">
    <source>
        <dbReference type="SAM" id="MobiDB-lite"/>
    </source>
</evidence>
<evidence type="ECO:0000313" key="3">
    <source>
        <dbReference type="Proteomes" id="UP001529510"/>
    </source>
</evidence>
<organism evidence="2 3">
    <name type="scientific">Cirrhinus mrigala</name>
    <name type="common">Mrigala</name>
    <dbReference type="NCBI Taxonomy" id="683832"/>
    <lineage>
        <taxon>Eukaryota</taxon>
        <taxon>Metazoa</taxon>
        <taxon>Chordata</taxon>
        <taxon>Craniata</taxon>
        <taxon>Vertebrata</taxon>
        <taxon>Euteleostomi</taxon>
        <taxon>Actinopterygii</taxon>
        <taxon>Neopterygii</taxon>
        <taxon>Teleostei</taxon>
        <taxon>Ostariophysi</taxon>
        <taxon>Cypriniformes</taxon>
        <taxon>Cyprinidae</taxon>
        <taxon>Labeoninae</taxon>
        <taxon>Labeonini</taxon>
        <taxon>Cirrhinus</taxon>
    </lineage>
</organism>
<evidence type="ECO:0000313" key="2">
    <source>
        <dbReference type="EMBL" id="KAL0200402.1"/>
    </source>
</evidence>
<reference evidence="2 3" key="1">
    <citation type="submission" date="2024-05" db="EMBL/GenBank/DDBJ databases">
        <title>Genome sequencing and assembly of Indian major carp, Cirrhinus mrigala (Hamilton, 1822).</title>
        <authorList>
            <person name="Mohindra V."/>
            <person name="Chowdhury L.M."/>
            <person name="Lal K."/>
            <person name="Jena J.K."/>
        </authorList>
    </citation>
    <scope>NUCLEOTIDE SEQUENCE [LARGE SCALE GENOMIC DNA]</scope>
    <source>
        <strain evidence="2">CM1030</strain>
        <tissue evidence="2">Blood</tissue>
    </source>
</reference>
<dbReference type="EMBL" id="JAMKFB020000002">
    <property type="protein sequence ID" value="KAL0200402.1"/>
    <property type="molecule type" value="Genomic_DNA"/>
</dbReference>
<protein>
    <submittedName>
        <fullName evidence="2">Uncharacterized protein</fullName>
    </submittedName>
</protein>